<keyword evidence="14" id="KW-1185">Reference proteome</keyword>
<dbReference type="CDD" id="cd06225">
    <property type="entry name" value="HAMP"/>
    <property type="match status" value="1"/>
</dbReference>
<dbReference type="Gene3D" id="6.10.340.10">
    <property type="match status" value="1"/>
</dbReference>
<dbReference type="SMART" id="SM00388">
    <property type="entry name" value="HisKA"/>
    <property type="match status" value="1"/>
</dbReference>
<dbReference type="EMBL" id="CP106753">
    <property type="protein sequence ID" value="UXY16905.1"/>
    <property type="molecule type" value="Genomic_DNA"/>
</dbReference>
<dbReference type="SUPFAM" id="SSF47384">
    <property type="entry name" value="Homodimeric domain of signal transducing histidine kinase"/>
    <property type="match status" value="1"/>
</dbReference>
<evidence type="ECO:0000256" key="7">
    <source>
        <dbReference type="ARBA" id="ARBA00022741"/>
    </source>
</evidence>
<evidence type="ECO:0000313" key="13">
    <source>
        <dbReference type="EMBL" id="UXY16905.1"/>
    </source>
</evidence>
<dbReference type="SUPFAM" id="SSF55874">
    <property type="entry name" value="ATPase domain of HSP90 chaperone/DNA topoisomerase II/histidine kinase"/>
    <property type="match status" value="1"/>
</dbReference>
<dbReference type="Pfam" id="PF00512">
    <property type="entry name" value="HisKA"/>
    <property type="match status" value="1"/>
</dbReference>
<dbReference type="InterPro" id="IPR036097">
    <property type="entry name" value="HisK_dim/P_sf"/>
</dbReference>
<keyword evidence="4" id="KW-1003">Cell membrane</keyword>
<keyword evidence="9 13" id="KW-0067">ATP-binding</keyword>
<keyword evidence="10" id="KW-0812">Transmembrane</keyword>
<dbReference type="InterPro" id="IPR005467">
    <property type="entry name" value="His_kinase_dom"/>
</dbReference>
<evidence type="ECO:0000256" key="9">
    <source>
        <dbReference type="ARBA" id="ARBA00022840"/>
    </source>
</evidence>
<accession>A0ABY6DRA2</accession>
<comment type="subcellular location">
    <subcellularLocation>
        <location evidence="2">Cell membrane</location>
        <topology evidence="2">Multi-pass membrane protein</topology>
    </subcellularLocation>
</comment>
<dbReference type="Gene3D" id="3.30.565.10">
    <property type="entry name" value="Histidine kinase-like ATPase, C-terminal domain"/>
    <property type="match status" value="1"/>
</dbReference>
<keyword evidence="5" id="KW-0597">Phosphoprotein</keyword>
<proteinExistence type="predicted"/>
<dbReference type="GO" id="GO:0005524">
    <property type="term" value="F:ATP binding"/>
    <property type="evidence" value="ECO:0007669"/>
    <property type="project" value="UniProtKB-KW"/>
</dbReference>
<dbReference type="PROSITE" id="PS50885">
    <property type="entry name" value="HAMP"/>
    <property type="match status" value="1"/>
</dbReference>
<keyword evidence="10" id="KW-1133">Transmembrane helix</keyword>
<dbReference type="Pfam" id="PF02518">
    <property type="entry name" value="HATPase_c"/>
    <property type="match status" value="1"/>
</dbReference>
<dbReference type="Proteomes" id="UP001061302">
    <property type="component" value="Chromosome"/>
</dbReference>
<evidence type="ECO:0000256" key="6">
    <source>
        <dbReference type="ARBA" id="ARBA00022679"/>
    </source>
</evidence>
<evidence type="ECO:0000313" key="14">
    <source>
        <dbReference type="Proteomes" id="UP001061302"/>
    </source>
</evidence>
<dbReference type="InterPro" id="IPR036890">
    <property type="entry name" value="HATPase_C_sf"/>
</dbReference>
<dbReference type="Gene3D" id="1.10.287.130">
    <property type="match status" value="1"/>
</dbReference>
<dbReference type="SMART" id="SM00387">
    <property type="entry name" value="HATPase_c"/>
    <property type="match status" value="1"/>
</dbReference>
<evidence type="ECO:0000259" key="12">
    <source>
        <dbReference type="PROSITE" id="PS50885"/>
    </source>
</evidence>
<evidence type="ECO:0000259" key="11">
    <source>
        <dbReference type="PROSITE" id="PS50109"/>
    </source>
</evidence>
<evidence type="ECO:0000256" key="10">
    <source>
        <dbReference type="SAM" id="Phobius"/>
    </source>
</evidence>
<comment type="catalytic activity">
    <reaction evidence="1">
        <text>ATP + protein L-histidine = ADP + protein N-phospho-L-histidine.</text>
        <dbReference type="EC" id="2.7.13.3"/>
    </reaction>
</comment>
<dbReference type="SUPFAM" id="SSF158472">
    <property type="entry name" value="HAMP domain-like"/>
    <property type="match status" value="1"/>
</dbReference>
<keyword evidence="6" id="KW-0808">Transferase</keyword>
<evidence type="ECO:0000256" key="3">
    <source>
        <dbReference type="ARBA" id="ARBA00012438"/>
    </source>
</evidence>
<dbReference type="PANTHER" id="PTHR44936">
    <property type="entry name" value="SENSOR PROTEIN CREC"/>
    <property type="match status" value="1"/>
</dbReference>
<evidence type="ECO:0000256" key="2">
    <source>
        <dbReference type="ARBA" id="ARBA00004651"/>
    </source>
</evidence>
<evidence type="ECO:0000256" key="4">
    <source>
        <dbReference type="ARBA" id="ARBA00022475"/>
    </source>
</evidence>
<dbReference type="SMART" id="SM00304">
    <property type="entry name" value="HAMP"/>
    <property type="match status" value="1"/>
</dbReference>
<keyword evidence="7" id="KW-0547">Nucleotide-binding</keyword>
<dbReference type="InterPro" id="IPR003661">
    <property type="entry name" value="HisK_dim/P_dom"/>
</dbReference>
<dbReference type="InterPro" id="IPR004358">
    <property type="entry name" value="Sig_transdc_His_kin-like_C"/>
</dbReference>
<sequence>MFRLFIHVYLLQVVGVALALVGLNYAVTTFFKPYEHQYNWQMARGSFGHLARELRGLDPERQRARIAAWQPDYGLKLDLVHARQIALQQDELGFLERGMFFFRENDDYEQFYVPIEWPRSQWLLAIRTPPLPEVVLPVQIVSYMALAAVFALLLFVWVRPHWRELQSLRLAAQRFGEGDLSARTTVSRRSSVRELALQFNVMASRIESLIASRRDLTNAVSHELRTPMARLSFELDKARTLDHPAQWRTLADQMRQDLTELEALVSELLSFARLEQTSSHYVMEEVDTEDWLQSVIGMVTLEAEARGVVCVLHPDHPAWVELQPRQMARALINVVRNAIHHAQGRVEVRLVGYGDGFELRIDDDGPGIAPAERERVFDPFVRLDESRSRATGGFGLGLAIVRQIVKSHQGQVWIEDSPLGGARFLIRW</sequence>
<keyword evidence="8" id="KW-0418">Kinase</keyword>
<feature type="transmembrane region" description="Helical" evidence="10">
    <location>
        <begin position="140"/>
        <end position="158"/>
    </location>
</feature>
<keyword evidence="10" id="KW-0472">Membrane</keyword>
<dbReference type="PROSITE" id="PS50109">
    <property type="entry name" value="HIS_KIN"/>
    <property type="match status" value="1"/>
</dbReference>
<dbReference type="InterPro" id="IPR003660">
    <property type="entry name" value="HAMP_dom"/>
</dbReference>
<feature type="domain" description="HAMP" evidence="12">
    <location>
        <begin position="159"/>
        <end position="211"/>
    </location>
</feature>
<dbReference type="CDD" id="cd00082">
    <property type="entry name" value="HisKA"/>
    <property type="match status" value="1"/>
</dbReference>
<evidence type="ECO:0000256" key="1">
    <source>
        <dbReference type="ARBA" id="ARBA00000085"/>
    </source>
</evidence>
<organism evidence="13 14">
    <name type="scientific">Chitiniphilus purpureus</name>
    <dbReference type="NCBI Taxonomy" id="2981137"/>
    <lineage>
        <taxon>Bacteria</taxon>
        <taxon>Pseudomonadati</taxon>
        <taxon>Pseudomonadota</taxon>
        <taxon>Betaproteobacteria</taxon>
        <taxon>Neisseriales</taxon>
        <taxon>Chitinibacteraceae</taxon>
        <taxon>Chitiniphilus</taxon>
    </lineage>
</organism>
<evidence type="ECO:0000256" key="8">
    <source>
        <dbReference type="ARBA" id="ARBA00022777"/>
    </source>
</evidence>
<dbReference type="Pfam" id="PF00672">
    <property type="entry name" value="HAMP"/>
    <property type="match status" value="1"/>
</dbReference>
<gene>
    <name evidence="13" type="ORF">N8I74_07785</name>
</gene>
<feature type="domain" description="Histidine kinase" evidence="11">
    <location>
        <begin position="219"/>
        <end position="428"/>
    </location>
</feature>
<dbReference type="EC" id="2.7.13.3" evidence="3"/>
<dbReference type="InterPro" id="IPR050980">
    <property type="entry name" value="2C_sensor_his_kinase"/>
</dbReference>
<name>A0ABY6DRA2_9NEIS</name>
<reference evidence="13" key="1">
    <citation type="submission" date="2022-10" db="EMBL/GenBank/DDBJ databases">
        <title>Chitiniphilus purpureus sp. nov., a novel chitin-degrading bacterium isolated from crawfish pond sediment.</title>
        <authorList>
            <person name="Li K."/>
        </authorList>
    </citation>
    <scope>NUCLEOTIDE SEQUENCE</scope>
    <source>
        <strain evidence="13">CD1</strain>
    </source>
</reference>
<dbReference type="PANTHER" id="PTHR44936:SF10">
    <property type="entry name" value="SENSOR PROTEIN RSTB"/>
    <property type="match status" value="1"/>
</dbReference>
<dbReference type="PRINTS" id="PR00344">
    <property type="entry name" value="BCTRLSENSOR"/>
</dbReference>
<dbReference type="InterPro" id="IPR003594">
    <property type="entry name" value="HATPase_dom"/>
</dbReference>
<protein>
    <recommendedName>
        <fullName evidence="3">histidine kinase</fullName>
        <ecNumber evidence="3">2.7.13.3</ecNumber>
    </recommendedName>
</protein>
<evidence type="ECO:0000256" key="5">
    <source>
        <dbReference type="ARBA" id="ARBA00022553"/>
    </source>
</evidence>